<dbReference type="GeneID" id="78821756"/>
<accession>A0ABD5Y1W8</accession>
<dbReference type="AlphaFoldDB" id="A0ABD5Y1W8"/>
<dbReference type="InterPro" id="IPR032710">
    <property type="entry name" value="NTF2-like_dom_sf"/>
</dbReference>
<comment type="caution">
    <text evidence="2">The sequence shown here is derived from an EMBL/GenBank/DDBJ whole genome shotgun (WGS) entry which is preliminary data.</text>
</comment>
<dbReference type="SUPFAM" id="SSF54427">
    <property type="entry name" value="NTF2-like"/>
    <property type="match status" value="1"/>
</dbReference>
<dbReference type="InterPro" id="IPR037401">
    <property type="entry name" value="SnoaL-like"/>
</dbReference>
<protein>
    <submittedName>
        <fullName evidence="2">Nuclear transport factor 2 family protein</fullName>
    </submittedName>
</protein>
<evidence type="ECO:0000313" key="2">
    <source>
        <dbReference type="EMBL" id="MFC7141443.1"/>
    </source>
</evidence>
<gene>
    <name evidence="2" type="ORF">ACFQMA_16585</name>
</gene>
<dbReference type="Proteomes" id="UP001596432">
    <property type="component" value="Unassembled WGS sequence"/>
</dbReference>
<organism evidence="2 3">
    <name type="scientific">Halosimplex aquaticum</name>
    <dbReference type="NCBI Taxonomy" id="3026162"/>
    <lineage>
        <taxon>Archaea</taxon>
        <taxon>Methanobacteriati</taxon>
        <taxon>Methanobacteriota</taxon>
        <taxon>Stenosarchaea group</taxon>
        <taxon>Halobacteria</taxon>
        <taxon>Halobacteriales</taxon>
        <taxon>Haloarculaceae</taxon>
        <taxon>Halosimplex</taxon>
    </lineage>
</organism>
<evidence type="ECO:0000313" key="3">
    <source>
        <dbReference type="Proteomes" id="UP001596432"/>
    </source>
</evidence>
<dbReference type="Gene3D" id="3.10.450.50">
    <property type="match status" value="1"/>
</dbReference>
<dbReference type="RefSeq" id="WP_274322525.1">
    <property type="nucleotide sequence ID" value="NZ_CP118158.1"/>
</dbReference>
<keyword evidence="3" id="KW-1185">Reference proteome</keyword>
<sequence length="110" mass="12715">MTDRAVERARAYYRALDEHDYERLTDLLAPEFVHERPDLTLDGRERFVTFMREERPQTDTSHRVEEVLDGPDRVAVQGRLLAADGTEITGFVDVFSIADGAIRRIETYTD</sequence>
<dbReference type="EMBL" id="JBHTAS010000001">
    <property type="protein sequence ID" value="MFC7141443.1"/>
    <property type="molecule type" value="Genomic_DNA"/>
</dbReference>
<feature type="domain" description="SnoaL-like" evidence="1">
    <location>
        <begin position="9"/>
        <end position="104"/>
    </location>
</feature>
<evidence type="ECO:0000259" key="1">
    <source>
        <dbReference type="Pfam" id="PF12680"/>
    </source>
</evidence>
<reference evidence="2 3" key="1">
    <citation type="journal article" date="2019" name="Int. J. Syst. Evol. Microbiol.">
        <title>The Global Catalogue of Microorganisms (GCM) 10K type strain sequencing project: providing services to taxonomists for standard genome sequencing and annotation.</title>
        <authorList>
            <consortium name="The Broad Institute Genomics Platform"/>
            <consortium name="The Broad Institute Genome Sequencing Center for Infectious Disease"/>
            <person name="Wu L."/>
            <person name="Ma J."/>
        </authorList>
    </citation>
    <scope>NUCLEOTIDE SEQUENCE [LARGE SCALE GENOMIC DNA]</scope>
    <source>
        <strain evidence="2 3">XZYJT29</strain>
    </source>
</reference>
<dbReference type="Pfam" id="PF12680">
    <property type="entry name" value="SnoaL_2"/>
    <property type="match status" value="1"/>
</dbReference>
<name>A0ABD5Y1W8_9EURY</name>
<proteinExistence type="predicted"/>